<dbReference type="Gene3D" id="3.30.750.24">
    <property type="entry name" value="STAS domain"/>
    <property type="match status" value="1"/>
</dbReference>
<evidence type="ECO:0000259" key="3">
    <source>
        <dbReference type="PROSITE" id="PS50801"/>
    </source>
</evidence>
<organism evidence="4 5">
    <name type="scientific">Deinococcus aquiradiocola</name>
    <dbReference type="NCBI Taxonomy" id="393059"/>
    <lineage>
        <taxon>Bacteria</taxon>
        <taxon>Thermotogati</taxon>
        <taxon>Deinococcota</taxon>
        <taxon>Deinococci</taxon>
        <taxon>Deinococcales</taxon>
        <taxon>Deinococcaceae</taxon>
        <taxon>Deinococcus</taxon>
    </lineage>
</organism>
<dbReference type="EMBL" id="BMOE01000003">
    <property type="protein sequence ID" value="GGJ70263.1"/>
    <property type="molecule type" value="Genomic_DNA"/>
</dbReference>
<proteinExistence type="inferred from homology"/>
<dbReference type="Proteomes" id="UP000635726">
    <property type="component" value="Unassembled WGS sequence"/>
</dbReference>
<dbReference type="RefSeq" id="WP_188961491.1">
    <property type="nucleotide sequence ID" value="NZ_BMOE01000003.1"/>
</dbReference>
<dbReference type="InterPro" id="IPR036513">
    <property type="entry name" value="STAS_dom_sf"/>
</dbReference>
<dbReference type="PROSITE" id="PS50801">
    <property type="entry name" value="STAS"/>
    <property type="match status" value="1"/>
</dbReference>
<dbReference type="CDD" id="cd07043">
    <property type="entry name" value="STAS_anti-anti-sigma_factors"/>
    <property type="match status" value="1"/>
</dbReference>
<comment type="caution">
    <text evidence="4">The sequence shown here is derived from an EMBL/GenBank/DDBJ whole genome shotgun (WGS) entry which is preliminary data.</text>
</comment>
<reference evidence="4" key="2">
    <citation type="submission" date="2020-09" db="EMBL/GenBank/DDBJ databases">
        <authorList>
            <person name="Sun Q."/>
            <person name="Ohkuma M."/>
        </authorList>
    </citation>
    <scope>NUCLEOTIDE SEQUENCE</scope>
    <source>
        <strain evidence="4">JCM 14371</strain>
    </source>
</reference>
<dbReference type="PANTHER" id="PTHR33495">
    <property type="entry name" value="ANTI-SIGMA FACTOR ANTAGONIST TM_1081-RELATED-RELATED"/>
    <property type="match status" value="1"/>
</dbReference>
<dbReference type="PANTHER" id="PTHR33495:SF2">
    <property type="entry name" value="ANTI-SIGMA FACTOR ANTAGONIST TM_1081-RELATED"/>
    <property type="match status" value="1"/>
</dbReference>
<dbReference type="GO" id="GO:0043856">
    <property type="term" value="F:anti-sigma factor antagonist activity"/>
    <property type="evidence" value="ECO:0007669"/>
    <property type="project" value="InterPro"/>
</dbReference>
<name>A0A917UN65_9DEIO</name>
<dbReference type="AlphaFoldDB" id="A0A917UN65"/>
<evidence type="ECO:0000313" key="5">
    <source>
        <dbReference type="Proteomes" id="UP000635726"/>
    </source>
</evidence>
<evidence type="ECO:0000256" key="2">
    <source>
        <dbReference type="RuleBase" id="RU003749"/>
    </source>
</evidence>
<accession>A0A917UN65</accession>
<dbReference type="InterPro" id="IPR003658">
    <property type="entry name" value="Anti-sigma_ant"/>
</dbReference>
<gene>
    <name evidence="4" type="ORF">GCM10008939_13310</name>
</gene>
<dbReference type="SUPFAM" id="SSF52091">
    <property type="entry name" value="SpoIIaa-like"/>
    <property type="match status" value="1"/>
</dbReference>
<dbReference type="NCBIfam" id="TIGR00377">
    <property type="entry name" value="ant_ant_sig"/>
    <property type="match status" value="1"/>
</dbReference>
<evidence type="ECO:0000256" key="1">
    <source>
        <dbReference type="ARBA" id="ARBA00009013"/>
    </source>
</evidence>
<comment type="similarity">
    <text evidence="1 2">Belongs to the anti-sigma-factor antagonist family.</text>
</comment>
<dbReference type="Pfam" id="PF01740">
    <property type="entry name" value="STAS"/>
    <property type="match status" value="1"/>
</dbReference>
<sequence>MNIVKTEQPQGTVCRLEGRFDAHVVPQVRAALEPVRQPLFLDLSGVGFIDSSGLAALVGLFKKAREAGVLFEISGIQDPVRLILELTGLDAILPIRVPGRPQ</sequence>
<protein>
    <recommendedName>
        <fullName evidence="2">Anti-sigma factor antagonist</fullName>
    </recommendedName>
</protein>
<dbReference type="InterPro" id="IPR002645">
    <property type="entry name" value="STAS_dom"/>
</dbReference>
<feature type="domain" description="STAS" evidence="3">
    <location>
        <begin position="1"/>
        <end position="102"/>
    </location>
</feature>
<reference evidence="4" key="1">
    <citation type="journal article" date="2014" name="Int. J. Syst. Evol. Microbiol.">
        <title>Complete genome sequence of Corynebacterium casei LMG S-19264T (=DSM 44701T), isolated from a smear-ripened cheese.</title>
        <authorList>
            <consortium name="US DOE Joint Genome Institute (JGI-PGF)"/>
            <person name="Walter F."/>
            <person name="Albersmeier A."/>
            <person name="Kalinowski J."/>
            <person name="Ruckert C."/>
        </authorList>
    </citation>
    <scope>NUCLEOTIDE SEQUENCE</scope>
    <source>
        <strain evidence="4">JCM 14371</strain>
    </source>
</reference>
<evidence type="ECO:0000313" key="4">
    <source>
        <dbReference type="EMBL" id="GGJ70263.1"/>
    </source>
</evidence>
<keyword evidence="5" id="KW-1185">Reference proteome</keyword>